<comment type="caution">
    <text evidence="2">The sequence shown here is derived from an EMBL/GenBank/DDBJ whole genome shotgun (WGS) entry which is preliminary data.</text>
</comment>
<dbReference type="Pfam" id="PF10011">
    <property type="entry name" value="DUF2254"/>
    <property type="match status" value="1"/>
</dbReference>
<feature type="transmembrane region" description="Helical" evidence="1">
    <location>
        <begin position="16"/>
        <end position="37"/>
    </location>
</feature>
<evidence type="ECO:0000313" key="3">
    <source>
        <dbReference type="Proteomes" id="UP000015531"/>
    </source>
</evidence>
<keyword evidence="1" id="KW-0812">Transmembrane</keyword>
<dbReference type="OrthoDB" id="2955631at2"/>
<protein>
    <recommendedName>
        <fullName evidence="4">DUF2254 domain-containing protein</fullName>
    </recommendedName>
</protein>
<feature type="transmembrane region" description="Helical" evidence="1">
    <location>
        <begin position="140"/>
        <end position="164"/>
    </location>
</feature>
<keyword evidence="1" id="KW-0472">Membrane</keyword>
<dbReference type="EMBL" id="ATDP01000098">
    <property type="protein sequence ID" value="EQB13133.1"/>
    <property type="molecule type" value="Genomic_DNA"/>
</dbReference>
<dbReference type="eggNOG" id="COG4325">
    <property type="taxonomic scope" value="Bacteria"/>
</dbReference>
<gene>
    <name evidence="2" type="ORF">RLDS_17590</name>
</gene>
<organism evidence="2 3">
    <name type="scientific">Sphingobium lactosutens DS20</name>
    <dbReference type="NCBI Taxonomy" id="1331060"/>
    <lineage>
        <taxon>Bacteria</taxon>
        <taxon>Pseudomonadati</taxon>
        <taxon>Pseudomonadota</taxon>
        <taxon>Alphaproteobacteria</taxon>
        <taxon>Sphingomonadales</taxon>
        <taxon>Sphingomonadaceae</taxon>
        <taxon>Sphingobium</taxon>
    </lineage>
</organism>
<proteinExistence type="predicted"/>
<accession>T0HLR8</accession>
<feature type="transmembrane region" description="Helical" evidence="1">
    <location>
        <begin position="66"/>
        <end position="88"/>
    </location>
</feature>
<evidence type="ECO:0000256" key="1">
    <source>
        <dbReference type="SAM" id="Phobius"/>
    </source>
</evidence>
<dbReference type="PATRIC" id="fig|1331060.3.peg.3386"/>
<reference evidence="2 3" key="1">
    <citation type="journal article" date="2013" name="Genome Announc.">
        <title>Draft Genome Sequence of Sphingobium lactosutens Strain DS20T, Isolated from a Hexachlorocyclohexane Dumpsite.</title>
        <authorList>
            <person name="Kumar R."/>
            <person name="Dwivedi V."/>
            <person name="Negi V."/>
            <person name="Khurana J.P."/>
            <person name="Lal R."/>
        </authorList>
    </citation>
    <scope>NUCLEOTIDE SEQUENCE [LARGE SCALE GENOMIC DNA]</scope>
    <source>
        <strain evidence="2 3">DS20</strain>
    </source>
</reference>
<evidence type="ECO:0000313" key="2">
    <source>
        <dbReference type="EMBL" id="EQB13133.1"/>
    </source>
</evidence>
<dbReference type="RefSeq" id="WP_021227113.1">
    <property type="nucleotide sequence ID" value="NZ_ATDP01000098.1"/>
</dbReference>
<sequence>MIARLRALWQGTRASYWFYPALFTTNAALLAILTVWLDRHGAAQWLTSHDWVDEARPEGARNVLNVISGSMIGVASTVFSITIAAVVYASGSYGPRLLSNFMEDRGNQLSLATFIATFVYSVLVLRVVRDAYETAGDPGFVPQLSLLIATGLMAASIVVLVYFLNHVPASIRINAVLEGIGERLLRSVRDRFPRHCDAEQQDQPPQGTPVAATGTGYIQIIDFAGLDRIARDIECRIELRLRPGDFVHPDVVLLAVVGAEPDDAMADRLRDCFSLGAMRSPSQDIEFLIDELVEIALRALSPGINDPFTAVTALHWLGAATAQIGARDLRGGPDRGDYDWNRIVPMNDDFDHFVRRGFGGIRAAAATSPIAAMQFLDCLLGVGSTLSLTGRRARLREEGALLMAQARLDLAGPSLDELEARYCDFLAAMKDGTHERLSS</sequence>
<name>T0HLR8_9SPHN</name>
<keyword evidence="3" id="KW-1185">Reference proteome</keyword>
<feature type="transmembrane region" description="Helical" evidence="1">
    <location>
        <begin position="109"/>
        <end position="128"/>
    </location>
</feature>
<dbReference type="AlphaFoldDB" id="T0HLR8"/>
<dbReference type="Proteomes" id="UP000015531">
    <property type="component" value="Unassembled WGS sequence"/>
</dbReference>
<dbReference type="InterPro" id="IPR018723">
    <property type="entry name" value="DUF2254_membrane"/>
</dbReference>
<keyword evidence="1" id="KW-1133">Transmembrane helix</keyword>
<evidence type="ECO:0008006" key="4">
    <source>
        <dbReference type="Google" id="ProtNLM"/>
    </source>
</evidence>